<dbReference type="AlphaFoldDB" id="A0A6V8H9C6"/>
<evidence type="ECO:0000313" key="4">
    <source>
        <dbReference type="Proteomes" id="UP000053095"/>
    </source>
</evidence>
<keyword evidence="2" id="KW-0812">Transmembrane</keyword>
<evidence type="ECO:0000256" key="2">
    <source>
        <dbReference type="SAM" id="Phobius"/>
    </source>
</evidence>
<dbReference type="PANTHER" id="PTHR35394:SF5">
    <property type="entry name" value="DUF3176 DOMAIN-CONTAINING PROTEIN"/>
    <property type="match status" value="1"/>
</dbReference>
<name>A0A6V8H9C6_TALPI</name>
<evidence type="ECO:0000256" key="1">
    <source>
        <dbReference type="SAM" id="MobiDB-lite"/>
    </source>
</evidence>
<feature type="compositionally biased region" description="Low complexity" evidence="1">
    <location>
        <begin position="10"/>
        <end position="23"/>
    </location>
</feature>
<feature type="region of interest" description="Disordered" evidence="1">
    <location>
        <begin position="38"/>
        <end position="57"/>
    </location>
</feature>
<protein>
    <submittedName>
        <fullName evidence="3">Uncharacterized protein</fullName>
    </submittedName>
</protein>
<proteinExistence type="predicted"/>
<dbReference type="PANTHER" id="PTHR35394">
    <property type="entry name" value="DUF3176 DOMAIN-CONTAINING PROTEIN"/>
    <property type="match status" value="1"/>
</dbReference>
<keyword evidence="2" id="KW-1133">Transmembrane helix</keyword>
<keyword evidence="2" id="KW-0472">Membrane</keyword>
<reference evidence="4" key="1">
    <citation type="journal article" date="2015" name="Genome Announc.">
        <title>Draft genome sequence of Talaromyces cellulolyticus strain Y-94, a source of lignocellulosic biomass-degrading enzymes.</title>
        <authorList>
            <person name="Fujii T."/>
            <person name="Koike H."/>
            <person name="Sawayama S."/>
            <person name="Yano S."/>
            <person name="Inoue H."/>
        </authorList>
    </citation>
    <scope>NUCLEOTIDE SEQUENCE [LARGE SCALE GENOMIC DNA]</scope>
    <source>
        <strain evidence="4">Y-94</strain>
    </source>
</reference>
<organism evidence="3 4">
    <name type="scientific">Talaromyces pinophilus</name>
    <name type="common">Penicillium pinophilum</name>
    <dbReference type="NCBI Taxonomy" id="128442"/>
    <lineage>
        <taxon>Eukaryota</taxon>
        <taxon>Fungi</taxon>
        <taxon>Dikarya</taxon>
        <taxon>Ascomycota</taxon>
        <taxon>Pezizomycotina</taxon>
        <taxon>Eurotiomycetes</taxon>
        <taxon>Eurotiomycetidae</taxon>
        <taxon>Eurotiales</taxon>
        <taxon>Trichocomaceae</taxon>
        <taxon>Talaromyces</taxon>
        <taxon>Talaromyces sect. Talaromyces</taxon>
    </lineage>
</organism>
<dbReference type="InterPro" id="IPR021514">
    <property type="entry name" value="DUF3176"/>
</dbReference>
<dbReference type="Proteomes" id="UP000053095">
    <property type="component" value="Unassembled WGS sequence"/>
</dbReference>
<keyword evidence="4" id="KW-1185">Reference proteome</keyword>
<feature type="transmembrane region" description="Helical" evidence="2">
    <location>
        <begin position="140"/>
        <end position="161"/>
    </location>
</feature>
<feature type="transmembrane region" description="Helical" evidence="2">
    <location>
        <begin position="202"/>
        <end position="225"/>
    </location>
</feature>
<feature type="transmembrane region" description="Helical" evidence="2">
    <location>
        <begin position="494"/>
        <end position="516"/>
    </location>
</feature>
<evidence type="ECO:0000313" key="3">
    <source>
        <dbReference type="EMBL" id="GAM37463.1"/>
    </source>
</evidence>
<sequence>MSHSLHHESQQAAAVSPVSPASPTGLFPPYYPERNASLPESSISDIGRRSASPASSKTASQIFVRDLENDKGKGFNPARRSSRRWKISYLLSDVVPRSWTLEYISCFISAATFMSIAIVLRQFDQQKVPSWPLGITLNTLLAFLTAISQSTFVFPVVQGLSQMKWTWFMGKNRPLEDFEKFDSASRGAWGSIMLLFSTKGRLSVLLAAIIIVTSAVTSTITQAVLSQDIRYVANGENATIYRMINDTGLSQNERFYFEPKQNWALNSTIIYLGEGYNDSWSKLYTFTNESFEHNAIAAAQIIYLNTTDAVEFGAPALNDTVLFTKYARAVEALFYMCVETYDVTTINGTTFTNVTSTTSNVTWFDEYGYLPDGKHASIIYNKTFTVDGFNYSYYRVSGSISDVVTDTLTGAYMYTGTSGLFDMTPFSYAMGTALYRNNGVNATTGTARDGLMRDAVDSVLSNTARGITNWLRTIFASPFQGQNNVSESYIIVRWPYLIFLGTQVSLSIIFLIWIVLDSKVRKVDILKESVLASLFTISAEDKASLESPFDAFTDNPEDREEVRRTSSVTLVKNELTGQWNLRSIKFNADGTGELWRRTGFSYWIAADLTWNSIKPLDDREKRENQVTQTGTIAKLGKGPHRIFILKSLLPKDYRNGFDSILSKSPIINELGLTDDTFQPKLYTIRIEKGNFIEPWYVGFGGVAAKVRTSSHL</sequence>
<accession>A0A6V8H9C6</accession>
<feature type="transmembrane region" description="Helical" evidence="2">
    <location>
        <begin position="101"/>
        <end position="120"/>
    </location>
</feature>
<comment type="caution">
    <text evidence="3">The sequence shown here is derived from an EMBL/GenBank/DDBJ whole genome shotgun (WGS) entry which is preliminary data.</text>
</comment>
<feature type="region of interest" description="Disordered" evidence="1">
    <location>
        <begin position="1"/>
        <end position="33"/>
    </location>
</feature>
<gene>
    <name evidence="3" type="ORF">TCE0_024f07402</name>
</gene>
<dbReference type="EMBL" id="DF933820">
    <property type="protein sequence ID" value="GAM37463.1"/>
    <property type="molecule type" value="Genomic_DNA"/>
</dbReference>
<dbReference type="Pfam" id="PF11374">
    <property type="entry name" value="DUF3176"/>
    <property type="match status" value="1"/>
</dbReference>